<evidence type="ECO:0000313" key="1">
    <source>
        <dbReference type="EnsemblMetazoa" id="MESCA010032-PA"/>
    </source>
</evidence>
<proteinExistence type="predicted"/>
<name>T1H1H1_MEGSC</name>
<sequence length="28" mass="3233">MHIGILKIMLIKSVSIKSEFRSLCSWVL</sequence>
<accession>T1H1H1</accession>
<dbReference type="HOGENOM" id="CLU_3413311_0_0_1"/>
<evidence type="ECO:0000313" key="2">
    <source>
        <dbReference type="Proteomes" id="UP000015102"/>
    </source>
</evidence>
<dbReference type="EnsemblMetazoa" id="MESCA010032-RA">
    <property type="protein sequence ID" value="MESCA010032-PA"/>
    <property type="gene ID" value="MESCA010032"/>
</dbReference>
<dbReference type="AlphaFoldDB" id="T1H1H1"/>
<protein>
    <submittedName>
        <fullName evidence="1">Uncharacterized protein</fullName>
    </submittedName>
</protein>
<reference evidence="1" key="2">
    <citation type="submission" date="2015-06" db="UniProtKB">
        <authorList>
            <consortium name="EnsemblMetazoa"/>
        </authorList>
    </citation>
    <scope>IDENTIFICATION</scope>
</reference>
<organism evidence="1 2">
    <name type="scientific">Megaselia scalaris</name>
    <name type="common">Humpbacked fly</name>
    <name type="synonym">Phora scalaris</name>
    <dbReference type="NCBI Taxonomy" id="36166"/>
    <lineage>
        <taxon>Eukaryota</taxon>
        <taxon>Metazoa</taxon>
        <taxon>Ecdysozoa</taxon>
        <taxon>Arthropoda</taxon>
        <taxon>Hexapoda</taxon>
        <taxon>Insecta</taxon>
        <taxon>Pterygota</taxon>
        <taxon>Neoptera</taxon>
        <taxon>Endopterygota</taxon>
        <taxon>Diptera</taxon>
        <taxon>Brachycera</taxon>
        <taxon>Muscomorpha</taxon>
        <taxon>Platypezoidea</taxon>
        <taxon>Phoridae</taxon>
        <taxon>Megaseliini</taxon>
        <taxon>Megaselia</taxon>
    </lineage>
</organism>
<dbReference type="Proteomes" id="UP000015102">
    <property type="component" value="Unassembled WGS sequence"/>
</dbReference>
<dbReference type="EMBL" id="CAQQ02111720">
    <property type="status" value="NOT_ANNOTATED_CDS"/>
    <property type="molecule type" value="Genomic_DNA"/>
</dbReference>
<keyword evidence="2" id="KW-1185">Reference proteome</keyword>
<reference evidence="2" key="1">
    <citation type="submission" date="2013-02" db="EMBL/GenBank/DDBJ databases">
        <authorList>
            <person name="Hughes D."/>
        </authorList>
    </citation>
    <scope>NUCLEOTIDE SEQUENCE</scope>
    <source>
        <strain>Durham</strain>
        <strain evidence="2">NC isolate 2 -- Noor lab</strain>
    </source>
</reference>